<dbReference type="Proteomes" id="UP000653674">
    <property type="component" value="Unassembled WGS sequence"/>
</dbReference>
<dbReference type="AlphaFoldDB" id="A0A8J3LKR1"/>
<evidence type="ECO:0000313" key="2">
    <source>
        <dbReference type="Proteomes" id="UP000653674"/>
    </source>
</evidence>
<name>A0A8J3LKR1_9ACTN</name>
<reference evidence="1" key="1">
    <citation type="submission" date="2021-01" db="EMBL/GenBank/DDBJ databases">
        <title>Whole genome shotgun sequence of Planosporangium flavigriseum NBRC 105377.</title>
        <authorList>
            <person name="Komaki H."/>
            <person name="Tamura T."/>
        </authorList>
    </citation>
    <scope>NUCLEOTIDE SEQUENCE</scope>
    <source>
        <strain evidence="1">NBRC 105377</strain>
    </source>
</reference>
<dbReference type="EMBL" id="BONU01000007">
    <property type="protein sequence ID" value="GIG73184.1"/>
    <property type="molecule type" value="Genomic_DNA"/>
</dbReference>
<comment type="caution">
    <text evidence="1">The sequence shown here is derived from an EMBL/GenBank/DDBJ whole genome shotgun (WGS) entry which is preliminary data.</text>
</comment>
<keyword evidence="2" id="KW-1185">Reference proteome</keyword>
<protein>
    <submittedName>
        <fullName evidence="1">Uncharacterized protein</fullName>
    </submittedName>
</protein>
<gene>
    <name evidence="1" type="ORF">Pfl04_15880</name>
</gene>
<evidence type="ECO:0000313" key="1">
    <source>
        <dbReference type="EMBL" id="GIG73184.1"/>
    </source>
</evidence>
<proteinExistence type="predicted"/>
<organism evidence="1 2">
    <name type="scientific">Planosporangium flavigriseum</name>
    <dbReference type="NCBI Taxonomy" id="373681"/>
    <lineage>
        <taxon>Bacteria</taxon>
        <taxon>Bacillati</taxon>
        <taxon>Actinomycetota</taxon>
        <taxon>Actinomycetes</taxon>
        <taxon>Micromonosporales</taxon>
        <taxon>Micromonosporaceae</taxon>
        <taxon>Planosporangium</taxon>
    </lineage>
</organism>
<sequence length="68" mass="7665">MTGRLTAESLAPPDGVDQNAARYAIREIQDGIFLVRLSATRVPYLLYALFRRRDEGDFDRATPSDMFG</sequence>
<accession>A0A8J3LKR1</accession>
<dbReference type="RefSeq" id="WP_239075385.1">
    <property type="nucleotide sequence ID" value="NZ_BONU01000007.1"/>
</dbReference>